<organism evidence="2 3">
    <name type="scientific">Labeo rohita</name>
    <name type="common">Indian major carp</name>
    <name type="synonym">Cyprinus rohita</name>
    <dbReference type="NCBI Taxonomy" id="84645"/>
    <lineage>
        <taxon>Eukaryota</taxon>
        <taxon>Metazoa</taxon>
        <taxon>Chordata</taxon>
        <taxon>Craniata</taxon>
        <taxon>Vertebrata</taxon>
        <taxon>Euteleostomi</taxon>
        <taxon>Actinopterygii</taxon>
        <taxon>Neopterygii</taxon>
        <taxon>Teleostei</taxon>
        <taxon>Ostariophysi</taxon>
        <taxon>Cypriniformes</taxon>
        <taxon>Cyprinidae</taxon>
        <taxon>Labeoninae</taxon>
        <taxon>Labeonini</taxon>
        <taxon>Labeo</taxon>
    </lineage>
</organism>
<sequence length="121" mass="13722">MHGSTELAAGEKVGRTCTSLSKLTLPSSFLPLNFVTLVPKPGKEVGTPWLSSPSSSQFAEVIHSITGLHQEHHQALLDMREDQKHRYQALVQTQQEDHKLFRSWFRLGELHLPRPCQPTWL</sequence>
<comment type="caution">
    <text evidence="2">The sequence shown here is derived from an EMBL/GenBank/DDBJ whole genome shotgun (WGS) entry which is preliminary data.</text>
</comment>
<evidence type="ECO:0000313" key="1">
    <source>
        <dbReference type="EMBL" id="RXN13528.1"/>
    </source>
</evidence>
<evidence type="ECO:0000313" key="2">
    <source>
        <dbReference type="EMBL" id="RXN30505.1"/>
    </source>
</evidence>
<accession>A0A498NFL7</accession>
<dbReference type="Proteomes" id="UP000290572">
    <property type="component" value="Unassembled WGS sequence"/>
</dbReference>
<protein>
    <submittedName>
        <fullName evidence="2">SCAN domain-containing SCAND2P</fullName>
    </submittedName>
</protein>
<reference evidence="2 3" key="1">
    <citation type="submission" date="2018-03" db="EMBL/GenBank/DDBJ databases">
        <title>Draft genome sequence of Rohu Carp (Labeo rohita).</title>
        <authorList>
            <person name="Das P."/>
            <person name="Kushwaha B."/>
            <person name="Joshi C.G."/>
            <person name="Kumar D."/>
            <person name="Nagpure N.S."/>
            <person name="Sahoo L."/>
            <person name="Das S.P."/>
            <person name="Bit A."/>
            <person name="Patnaik S."/>
            <person name="Meher P.K."/>
            <person name="Jayasankar P."/>
            <person name="Koringa P.G."/>
            <person name="Patel N.V."/>
            <person name="Hinsu A.T."/>
            <person name="Kumar R."/>
            <person name="Pandey M."/>
            <person name="Agarwal S."/>
            <person name="Srivastava S."/>
            <person name="Singh M."/>
            <person name="Iquebal M.A."/>
            <person name="Jaiswal S."/>
            <person name="Angadi U.B."/>
            <person name="Kumar N."/>
            <person name="Raza M."/>
            <person name="Shah T.M."/>
            <person name="Rai A."/>
            <person name="Jena J.K."/>
        </authorList>
    </citation>
    <scope>NUCLEOTIDE SEQUENCE [LARGE SCALE GENOMIC DNA]</scope>
    <source>
        <strain evidence="2">DASCIFA01</strain>
        <tissue evidence="2">Testis</tissue>
    </source>
</reference>
<evidence type="ECO:0000313" key="3">
    <source>
        <dbReference type="Proteomes" id="UP000290572"/>
    </source>
</evidence>
<keyword evidence="3" id="KW-1185">Reference proteome</keyword>
<gene>
    <name evidence="1" type="ORF">ROHU_009622</name>
    <name evidence="2" type="ORF">ROHU_017664</name>
</gene>
<name>A0A498NFL7_LABRO</name>
<dbReference type="EMBL" id="QBIY01011570">
    <property type="protein sequence ID" value="RXN30505.1"/>
    <property type="molecule type" value="Genomic_DNA"/>
</dbReference>
<proteinExistence type="predicted"/>
<dbReference type="EMBL" id="QBIY01012973">
    <property type="protein sequence ID" value="RXN13528.1"/>
    <property type="molecule type" value="Genomic_DNA"/>
</dbReference>
<dbReference type="AlphaFoldDB" id="A0A498NFL7"/>